<feature type="compositionally biased region" description="Basic and acidic residues" evidence="1">
    <location>
        <begin position="247"/>
        <end position="260"/>
    </location>
</feature>
<feature type="domain" description="FCP1 homology" evidence="2">
    <location>
        <begin position="406"/>
        <end position="564"/>
    </location>
</feature>
<feature type="compositionally biased region" description="Basic and acidic residues" evidence="1">
    <location>
        <begin position="133"/>
        <end position="147"/>
    </location>
</feature>
<feature type="compositionally biased region" description="Basic and acidic residues" evidence="1">
    <location>
        <begin position="341"/>
        <end position="353"/>
    </location>
</feature>
<dbReference type="InterPro" id="IPR023214">
    <property type="entry name" value="HAD_sf"/>
</dbReference>
<feature type="compositionally biased region" description="Basic and acidic residues" evidence="1">
    <location>
        <begin position="32"/>
        <end position="44"/>
    </location>
</feature>
<dbReference type="InterPro" id="IPR011948">
    <property type="entry name" value="Dullard_phosphatase"/>
</dbReference>
<feature type="compositionally biased region" description="Basic residues" evidence="1">
    <location>
        <begin position="188"/>
        <end position="202"/>
    </location>
</feature>
<keyword evidence="4" id="KW-1185">Reference proteome</keyword>
<dbReference type="CDD" id="cd07521">
    <property type="entry name" value="HAD_FCP1-like"/>
    <property type="match status" value="1"/>
</dbReference>
<evidence type="ECO:0000313" key="3">
    <source>
        <dbReference type="EMBL" id="KIP05592.1"/>
    </source>
</evidence>
<feature type="compositionally biased region" description="Low complexity" evidence="1">
    <location>
        <begin position="123"/>
        <end position="132"/>
    </location>
</feature>
<feature type="region of interest" description="Disordered" evidence="1">
    <location>
        <begin position="123"/>
        <end position="203"/>
    </location>
</feature>
<dbReference type="GO" id="GO:1904262">
    <property type="term" value="P:negative regulation of TORC1 signaling"/>
    <property type="evidence" value="ECO:0007669"/>
    <property type="project" value="UniProtKB-ARBA"/>
</dbReference>
<feature type="compositionally biased region" description="Low complexity" evidence="1">
    <location>
        <begin position="237"/>
        <end position="246"/>
    </location>
</feature>
<proteinExistence type="predicted"/>
<feature type="compositionally biased region" description="Low complexity" evidence="1">
    <location>
        <begin position="9"/>
        <end position="22"/>
    </location>
</feature>
<evidence type="ECO:0000256" key="1">
    <source>
        <dbReference type="SAM" id="MobiDB-lite"/>
    </source>
</evidence>
<dbReference type="Gene3D" id="3.40.50.1000">
    <property type="entry name" value="HAD superfamily/HAD-like"/>
    <property type="match status" value="1"/>
</dbReference>
<dbReference type="SMART" id="SM00577">
    <property type="entry name" value="CPDc"/>
    <property type="match status" value="1"/>
</dbReference>
<accession>A0A0C3S5G4</accession>
<dbReference type="FunFam" id="3.40.50.1000:FF:000043">
    <property type="entry name" value="General stress response phosphoprotein phosphatase Psr1/2"/>
    <property type="match status" value="1"/>
</dbReference>
<dbReference type="GO" id="GO:0034198">
    <property type="term" value="P:cellular response to amino acid starvation"/>
    <property type="evidence" value="ECO:0007669"/>
    <property type="project" value="UniProtKB-ARBA"/>
</dbReference>
<feature type="compositionally biased region" description="Polar residues" evidence="1">
    <location>
        <begin position="73"/>
        <end position="107"/>
    </location>
</feature>
<dbReference type="InterPro" id="IPR036412">
    <property type="entry name" value="HAD-like_sf"/>
</dbReference>
<dbReference type="AlphaFoldDB" id="A0A0C3S5G4"/>
<dbReference type="GO" id="GO:0045944">
    <property type="term" value="P:positive regulation of transcription by RNA polymerase II"/>
    <property type="evidence" value="ECO:0007669"/>
    <property type="project" value="UniProtKB-ARBA"/>
</dbReference>
<reference evidence="3 4" key="1">
    <citation type="journal article" date="2014" name="PLoS Genet.">
        <title>Analysis of the Phlebiopsis gigantea genome, transcriptome and secretome provides insight into its pioneer colonization strategies of wood.</title>
        <authorList>
            <person name="Hori C."/>
            <person name="Ishida T."/>
            <person name="Igarashi K."/>
            <person name="Samejima M."/>
            <person name="Suzuki H."/>
            <person name="Master E."/>
            <person name="Ferreira P."/>
            <person name="Ruiz-Duenas F.J."/>
            <person name="Held B."/>
            <person name="Canessa P."/>
            <person name="Larrondo L.F."/>
            <person name="Schmoll M."/>
            <person name="Druzhinina I.S."/>
            <person name="Kubicek C.P."/>
            <person name="Gaskell J.A."/>
            <person name="Kersten P."/>
            <person name="St John F."/>
            <person name="Glasner J."/>
            <person name="Sabat G."/>
            <person name="Splinter BonDurant S."/>
            <person name="Syed K."/>
            <person name="Yadav J."/>
            <person name="Mgbeahuruike A.C."/>
            <person name="Kovalchuk A."/>
            <person name="Asiegbu F.O."/>
            <person name="Lackner G."/>
            <person name="Hoffmeister D."/>
            <person name="Rencoret J."/>
            <person name="Gutierrez A."/>
            <person name="Sun H."/>
            <person name="Lindquist E."/>
            <person name="Barry K."/>
            <person name="Riley R."/>
            <person name="Grigoriev I.V."/>
            <person name="Henrissat B."/>
            <person name="Kues U."/>
            <person name="Berka R.M."/>
            <person name="Martinez A.T."/>
            <person name="Covert S.F."/>
            <person name="Blanchette R.A."/>
            <person name="Cullen D."/>
        </authorList>
    </citation>
    <scope>NUCLEOTIDE SEQUENCE [LARGE SCALE GENOMIC DNA]</scope>
    <source>
        <strain evidence="3 4">11061_1 CR5-6</strain>
    </source>
</reference>
<protein>
    <recommendedName>
        <fullName evidence="2">FCP1 homology domain-containing protein</fullName>
    </recommendedName>
</protein>
<dbReference type="InterPro" id="IPR004274">
    <property type="entry name" value="FCP1_dom"/>
</dbReference>
<dbReference type="HOGENOM" id="CLU_020262_9_2_1"/>
<dbReference type="NCBIfam" id="TIGR02251">
    <property type="entry name" value="HIF-SF_euk"/>
    <property type="match status" value="1"/>
</dbReference>
<dbReference type="PANTHER" id="PTHR12210">
    <property type="entry name" value="DULLARD PROTEIN PHOSPHATASE"/>
    <property type="match status" value="1"/>
</dbReference>
<feature type="compositionally biased region" description="Pro residues" evidence="1">
    <location>
        <begin position="289"/>
        <end position="313"/>
    </location>
</feature>
<feature type="compositionally biased region" description="Polar residues" evidence="1">
    <location>
        <begin position="151"/>
        <end position="163"/>
    </location>
</feature>
<dbReference type="STRING" id="745531.A0A0C3S5G4"/>
<gene>
    <name evidence="3" type="ORF">PHLGIDRAFT_119691</name>
</gene>
<dbReference type="OrthoDB" id="277011at2759"/>
<dbReference type="Pfam" id="PF03031">
    <property type="entry name" value="NIF"/>
    <property type="match status" value="1"/>
</dbReference>
<feature type="region of interest" description="Disordered" evidence="1">
    <location>
        <begin position="1"/>
        <end position="110"/>
    </location>
</feature>
<dbReference type="SUPFAM" id="SSF56784">
    <property type="entry name" value="HAD-like"/>
    <property type="match status" value="1"/>
</dbReference>
<evidence type="ECO:0000259" key="2">
    <source>
        <dbReference type="PROSITE" id="PS50969"/>
    </source>
</evidence>
<sequence>MAEIDDTKAAPAQQASSPLPLSHLQEQMLTSDHPHCPQESKGPEPEVQATIDPGAAPASQTNHGQTDEHGSGAHQSRTEVPNGTVNASGDVSASTSHVGSAPSTSALPAQAAEGAIAPVEIARPASASSSAVRADEAAKAKDAEKDGASANTSTHTYARSQSTRQKETKSVSELAHTASSTANEEHKKAKSSSKKNKAKGSKAKASLFSRLFHVFVPCVGPSSKAHPIEIDVEKPVPAVPAAPQAPELKEKQVAKEDQDLPPKPSTSEVPSQPEEAPPFPEEDAASRAIPPPLQPLDVPPPSDDPAVVVPPTPTKTLSKEEGGGVLSGSVQAIGSTGMGDDLDHRRDSDHESDGSTSITDEEDVEDPNHMEDAEDEEEQLILNGGAGIPIGPDGLPRPLLPPLSPKHAGKKCLVLDLDETLVHSSFKSISQADYVVPVEIEYHWHNVYVIKRPGVDNFLKKMGEIYEVVVFTASLSKYADPVLDKLDIHRVVSHRLFRESCYNHRGNYVKDLSQLGRPISDTIIIDNSPASYIFHPNSAVPVSSWFNDPHDTELTDLVPFLTDLAQVDDVRGVLDGGL</sequence>
<organism evidence="3 4">
    <name type="scientific">Phlebiopsis gigantea (strain 11061_1 CR5-6)</name>
    <name type="common">White-rot fungus</name>
    <name type="synonym">Peniophora gigantea</name>
    <dbReference type="NCBI Taxonomy" id="745531"/>
    <lineage>
        <taxon>Eukaryota</taxon>
        <taxon>Fungi</taxon>
        <taxon>Dikarya</taxon>
        <taxon>Basidiomycota</taxon>
        <taxon>Agaricomycotina</taxon>
        <taxon>Agaricomycetes</taxon>
        <taxon>Polyporales</taxon>
        <taxon>Phanerochaetaceae</taxon>
        <taxon>Phlebiopsis</taxon>
    </lineage>
</organism>
<evidence type="ECO:0000313" key="4">
    <source>
        <dbReference type="Proteomes" id="UP000053257"/>
    </source>
</evidence>
<dbReference type="GO" id="GO:0009651">
    <property type="term" value="P:response to salt stress"/>
    <property type="evidence" value="ECO:0007669"/>
    <property type="project" value="UniProtKB-ARBA"/>
</dbReference>
<dbReference type="Proteomes" id="UP000053257">
    <property type="component" value="Unassembled WGS sequence"/>
</dbReference>
<dbReference type="GO" id="GO:0016791">
    <property type="term" value="F:phosphatase activity"/>
    <property type="evidence" value="ECO:0007669"/>
    <property type="project" value="InterPro"/>
</dbReference>
<dbReference type="InterPro" id="IPR050365">
    <property type="entry name" value="TIM50"/>
</dbReference>
<name>A0A0C3S5G4_PHLG1</name>
<feature type="region of interest" description="Disordered" evidence="1">
    <location>
        <begin position="237"/>
        <end position="377"/>
    </location>
</feature>
<dbReference type="PROSITE" id="PS50969">
    <property type="entry name" value="FCP1"/>
    <property type="match status" value="1"/>
</dbReference>
<dbReference type="EMBL" id="KN840539">
    <property type="protein sequence ID" value="KIP05592.1"/>
    <property type="molecule type" value="Genomic_DNA"/>
</dbReference>